<feature type="compositionally biased region" description="Low complexity" evidence="3">
    <location>
        <begin position="68"/>
        <end position="82"/>
    </location>
</feature>
<dbReference type="InterPro" id="IPR009072">
    <property type="entry name" value="Histone-fold"/>
</dbReference>
<keyword evidence="6" id="KW-1185">Reference proteome</keyword>
<evidence type="ECO:0000259" key="4">
    <source>
        <dbReference type="Pfam" id="PF00808"/>
    </source>
</evidence>
<dbReference type="SUPFAM" id="SSF47113">
    <property type="entry name" value="Histone-fold"/>
    <property type="match status" value="1"/>
</dbReference>
<comment type="subcellular location">
    <subcellularLocation>
        <location evidence="1">Nucleus</location>
    </subcellularLocation>
</comment>
<evidence type="ECO:0000256" key="1">
    <source>
        <dbReference type="ARBA" id="ARBA00004123"/>
    </source>
</evidence>
<protein>
    <submittedName>
        <fullName evidence="5">DNA-directed DNA polymerase</fullName>
        <ecNumber evidence="5">2.7.7.7</ecNumber>
    </submittedName>
</protein>
<keyword evidence="2" id="KW-0539">Nucleus</keyword>
<dbReference type="InterPro" id="IPR003958">
    <property type="entry name" value="CBFA_NFYB_domain"/>
</dbReference>
<keyword evidence="5" id="KW-0808">Transferase</keyword>
<feature type="region of interest" description="Disordered" evidence="3">
    <location>
        <begin position="187"/>
        <end position="285"/>
    </location>
</feature>
<organism evidence="5 6">
    <name type="scientific">Malassezia furfur</name>
    <name type="common">Pityriasis versicolor infection agent</name>
    <name type="synonym">Pityrosporum furfur</name>
    <dbReference type="NCBI Taxonomy" id="55194"/>
    <lineage>
        <taxon>Eukaryota</taxon>
        <taxon>Fungi</taxon>
        <taxon>Dikarya</taxon>
        <taxon>Basidiomycota</taxon>
        <taxon>Ustilaginomycotina</taxon>
        <taxon>Malasseziomycetes</taxon>
        <taxon>Malasseziales</taxon>
        <taxon>Malasseziaceae</taxon>
        <taxon>Malassezia</taxon>
    </lineage>
</organism>
<feature type="compositionally biased region" description="Low complexity" evidence="3">
    <location>
        <begin position="247"/>
        <end position="258"/>
    </location>
</feature>
<dbReference type="GO" id="GO:0003887">
    <property type="term" value="F:DNA-directed DNA polymerase activity"/>
    <property type="evidence" value="ECO:0007669"/>
    <property type="project" value="UniProtKB-KW"/>
</dbReference>
<dbReference type="CDD" id="cd23645">
    <property type="entry name" value="HFD_Dpb3-like"/>
    <property type="match status" value="1"/>
</dbReference>
<dbReference type="EMBL" id="CP046235">
    <property type="protein sequence ID" value="WFD47197.1"/>
    <property type="molecule type" value="Genomic_DNA"/>
</dbReference>
<dbReference type="Proteomes" id="UP000818624">
    <property type="component" value="Chromosome 2"/>
</dbReference>
<proteinExistence type="predicted"/>
<dbReference type="EC" id="2.7.7.7" evidence="5"/>
<evidence type="ECO:0000256" key="3">
    <source>
        <dbReference type="SAM" id="MobiDB-lite"/>
    </source>
</evidence>
<dbReference type="PANTHER" id="PTHR10252:SF54">
    <property type="entry name" value="CHROMATIN ACCESSIBILITY COMPLEX PROTEIN 1"/>
    <property type="match status" value="1"/>
</dbReference>
<gene>
    <name evidence="5" type="ORF">GLX27_001847</name>
</gene>
<dbReference type="Pfam" id="PF00808">
    <property type="entry name" value="CBFD_NFYB_HMF"/>
    <property type="match status" value="1"/>
</dbReference>
<feature type="compositionally biased region" description="Polar residues" evidence="3">
    <location>
        <begin position="12"/>
        <end position="27"/>
    </location>
</feature>
<feature type="domain" description="Transcription factor CBF/NF-Y/archaeal histone" evidence="4">
    <location>
        <begin position="99"/>
        <end position="160"/>
    </location>
</feature>
<keyword evidence="5" id="KW-0548">Nucleotidyltransferase</keyword>
<dbReference type="PANTHER" id="PTHR10252">
    <property type="entry name" value="HISTONE-LIKE TRANSCRIPTION FACTOR CCAAT-RELATED"/>
    <property type="match status" value="1"/>
</dbReference>
<feature type="region of interest" description="Disordered" evidence="3">
    <location>
        <begin position="1"/>
        <end position="96"/>
    </location>
</feature>
<evidence type="ECO:0000313" key="6">
    <source>
        <dbReference type="Proteomes" id="UP000818624"/>
    </source>
</evidence>
<evidence type="ECO:0000313" key="5">
    <source>
        <dbReference type="EMBL" id="WFD47197.1"/>
    </source>
</evidence>
<name>A0ABY8ENR7_MALFU</name>
<accession>A0ABY8ENR7</accession>
<evidence type="ECO:0000256" key="2">
    <source>
        <dbReference type="ARBA" id="ARBA00023242"/>
    </source>
</evidence>
<reference evidence="5 6" key="1">
    <citation type="journal article" date="2020" name="Elife">
        <title>Loss of centromere function drives karyotype evolution in closely related Malassezia species.</title>
        <authorList>
            <person name="Sankaranarayanan S.R."/>
            <person name="Ianiri G."/>
            <person name="Coelho M.A."/>
            <person name="Reza M.H."/>
            <person name="Thimmappa B.C."/>
            <person name="Ganguly P."/>
            <person name="Vadnala R.N."/>
            <person name="Sun S."/>
            <person name="Siddharthan R."/>
            <person name="Tellgren-Roth C."/>
            <person name="Dawson T.L."/>
            <person name="Heitman J."/>
            <person name="Sanyal K."/>
        </authorList>
    </citation>
    <scope>NUCLEOTIDE SEQUENCE [LARGE SCALE GENOMIC DNA]</scope>
    <source>
        <strain evidence="5">CBS14141</strain>
    </source>
</reference>
<dbReference type="InterPro" id="IPR050568">
    <property type="entry name" value="Transcr_DNA_Rep_Reg"/>
</dbReference>
<keyword evidence="5" id="KW-0239">DNA-directed DNA polymerase</keyword>
<sequence>MEFPPQHEASAAHTQSDVFNHNATAQESEPVHPLVPAVPTDTDAGLTAPHVADAAPLEPVEEAEPASEEAGAGPAPSAPQAPKRAPRPSLPPQKGTTVFPLARIAKIVKADSAVDICSKEATFLISAATELFVKKFVEEGCINARMDKRKMVRYDDMAKAAQQNEYLDFLRDVVPMPVPLSVAMQQRAQMAQAGEEQEALDASPTESSKPADAHEPESDADMDAEDAPSPSPLPPAPAKEEASHEWSPTPSAAMASSANLSPSESGGTPVLPTPQQEEIATPMDL</sequence>
<dbReference type="Gene3D" id="1.10.20.10">
    <property type="entry name" value="Histone, subunit A"/>
    <property type="match status" value="1"/>
</dbReference>